<dbReference type="Proteomes" id="UP001567538">
    <property type="component" value="Unassembled WGS sequence"/>
</dbReference>
<dbReference type="AlphaFoldDB" id="A0ABD1HV26"/>
<dbReference type="EMBL" id="JBEAFC010000004">
    <property type="protein sequence ID" value="KAL1560082.1"/>
    <property type="molecule type" value="Genomic_DNA"/>
</dbReference>
<comment type="caution">
    <text evidence="3">The sequence shown here is derived from an EMBL/GenBank/DDBJ whole genome shotgun (WGS) entry which is preliminary data.</text>
</comment>
<protein>
    <submittedName>
        <fullName evidence="3">Glycine-rich protein DOT1-like</fullName>
    </submittedName>
</protein>
<proteinExistence type="predicted"/>
<reference evidence="3 4" key="1">
    <citation type="submission" date="2024-06" db="EMBL/GenBank/DDBJ databases">
        <title>A chromosome level genome sequence of Diviner's sage (Salvia divinorum).</title>
        <authorList>
            <person name="Ford S.A."/>
            <person name="Ro D.-K."/>
            <person name="Ness R.W."/>
            <person name="Phillips M.A."/>
        </authorList>
    </citation>
    <scope>NUCLEOTIDE SEQUENCE [LARGE SCALE GENOMIC DNA]</scope>
    <source>
        <strain evidence="3">SAF-2024a</strain>
        <tissue evidence="3">Leaf</tissue>
    </source>
</reference>
<evidence type="ECO:0000313" key="4">
    <source>
        <dbReference type="Proteomes" id="UP001567538"/>
    </source>
</evidence>
<evidence type="ECO:0000313" key="3">
    <source>
        <dbReference type="EMBL" id="KAL1560082.1"/>
    </source>
</evidence>
<evidence type="ECO:0000256" key="2">
    <source>
        <dbReference type="SAM" id="SignalP"/>
    </source>
</evidence>
<feature type="compositionally biased region" description="Gly residues" evidence="1">
    <location>
        <begin position="63"/>
        <end position="78"/>
    </location>
</feature>
<gene>
    <name evidence="3" type="ORF">AAHA92_10343</name>
</gene>
<sequence length="108" mass="10619">MTMKIVFVLVTVAAFVSAISGRTMAVHESGADMEAAFFRPHFRPYPGFFGGYRGGAGGFRGGFAGGDGSSGSGTGGIGSSKRDGSSHGGDGGDDIGAPGDLAQGASLP</sequence>
<keyword evidence="4" id="KW-1185">Reference proteome</keyword>
<feature type="region of interest" description="Disordered" evidence="1">
    <location>
        <begin position="63"/>
        <end position="108"/>
    </location>
</feature>
<feature type="signal peptide" evidence="2">
    <location>
        <begin position="1"/>
        <end position="18"/>
    </location>
</feature>
<accession>A0ABD1HV26</accession>
<feature type="chain" id="PRO_5044819023" evidence="2">
    <location>
        <begin position="19"/>
        <end position="108"/>
    </location>
</feature>
<name>A0ABD1HV26_SALDI</name>
<organism evidence="3 4">
    <name type="scientific">Salvia divinorum</name>
    <name type="common">Maria pastora</name>
    <name type="synonym">Diviner's sage</name>
    <dbReference type="NCBI Taxonomy" id="28513"/>
    <lineage>
        <taxon>Eukaryota</taxon>
        <taxon>Viridiplantae</taxon>
        <taxon>Streptophyta</taxon>
        <taxon>Embryophyta</taxon>
        <taxon>Tracheophyta</taxon>
        <taxon>Spermatophyta</taxon>
        <taxon>Magnoliopsida</taxon>
        <taxon>eudicotyledons</taxon>
        <taxon>Gunneridae</taxon>
        <taxon>Pentapetalae</taxon>
        <taxon>asterids</taxon>
        <taxon>lamiids</taxon>
        <taxon>Lamiales</taxon>
        <taxon>Lamiaceae</taxon>
        <taxon>Nepetoideae</taxon>
        <taxon>Mentheae</taxon>
        <taxon>Salviinae</taxon>
        <taxon>Salvia</taxon>
        <taxon>Salvia subgen. Calosphace</taxon>
    </lineage>
</organism>
<evidence type="ECO:0000256" key="1">
    <source>
        <dbReference type="SAM" id="MobiDB-lite"/>
    </source>
</evidence>
<keyword evidence="2" id="KW-0732">Signal</keyword>